<reference evidence="3 4" key="1">
    <citation type="submission" date="2018-06" db="EMBL/GenBank/DDBJ databases">
        <title>The draft genome sequences of strains SCU63 and S1.</title>
        <authorList>
            <person name="Gan L."/>
        </authorList>
    </citation>
    <scope>NUCLEOTIDE SEQUENCE [LARGE SCALE GENOMIC DNA]</scope>
    <source>
        <strain evidence="3 4">S1</strain>
    </source>
</reference>
<proteinExistence type="predicted"/>
<feature type="region of interest" description="Disordered" evidence="1">
    <location>
        <begin position="37"/>
        <end position="60"/>
    </location>
</feature>
<dbReference type="AlphaFoldDB" id="A0A365KBE7"/>
<dbReference type="InterPro" id="IPR046208">
    <property type="entry name" value="DUF6241"/>
</dbReference>
<keyword evidence="2" id="KW-1133">Transmembrane helix</keyword>
<name>A0A365KBE7_9BACL</name>
<feature type="transmembrane region" description="Helical" evidence="2">
    <location>
        <begin position="7"/>
        <end position="26"/>
    </location>
</feature>
<dbReference type="Pfam" id="PF19754">
    <property type="entry name" value="DUF6241"/>
    <property type="match status" value="1"/>
</dbReference>
<feature type="compositionally biased region" description="Basic and acidic residues" evidence="1">
    <location>
        <begin position="40"/>
        <end position="60"/>
    </location>
</feature>
<comment type="caution">
    <text evidence="3">The sequence shown here is derived from an EMBL/GenBank/DDBJ whole genome shotgun (WGS) entry which is preliminary data.</text>
</comment>
<dbReference type="Proteomes" id="UP000251869">
    <property type="component" value="Unassembled WGS sequence"/>
</dbReference>
<evidence type="ECO:0000313" key="3">
    <source>
        <dbReference type="EMBL" id="RAZ69651.1"/>
    </source>
</evidence>
<dbReference type="OrthoDB" id="1932566at2"/>
<organism evidence="3 4">
    <name type="scientific">Planococcus maitriensis</name>
    <dbReference type="NCBI Taxonomy" id="221799"/>
    <lineage>
        <taxon>Bacteria</taxon>
        <taxon>Bacillati</taxon>
        <taxon>Bacillota</taxon>
        <taxon>Bacilli</taxon>
        <taxon>Bacillales</taxon>
        <taxon>Caryophanaceae</taxon>
        <taxon>Planococcus</taxon>
    </lineage>
</organism>
<sequence length="172" mass="19464">MKTVLRTIIILLVGLAVLAGAGYWAYKSLTSTDEQQISKAAEEADEKLQRGEDTEAPKANDKVETVGLNEVQFQVKLHQMTHQKIEATEKRGAIEMTPARIDEMIKILRANEGAYEAYDFYEQSLTAWEQGDFSNAVKVHNTIWEWHNGTVGRATGMMSKEQEAEFVEKHFN</sequence>
<evidence type="ECO:0000256" key="2">
    <source>
        <dbReference type="SAM" id="Phobius"/>
    </source>
</evidence>
<dbReference type="RefSeq" id="WP_112230725.1">
    <property type="nucleotide sequence ID" value="NZ_QLZQ01000001.1"/>
</dbReference>
<accession>A0A365KBE7</accession>
<protein>
    <submittedName>
        <fullName evidence="3">Uncharacterized protein</fullName>
    </submittedName>
</protein>
<evidence type="ECO:0000313" key="4">
    <source>
        <dbReference type="Proteomes" id="UP000251869"/>
    </source>
</evidence>
<evidence type="ECO:0000256" key="1">
    <source>
        <dbReference type="SAM" id="MobiDB-lite"/>
    </source>
</evidence>
<keyword evidence="4" id="KW-1185">Reference proteome</keyword>
<keyword evidence="2" id="KW-0472">Membrane</keyword>
<keyword evidence="2" id="KW-0812">Transmembrane</keyword>
<dbReference type="EMBL" id="QLZQ01000001">
    <property type="protein sequence ID" value="RAZ69651.1"/>
    <property type="molecule type" value="Genomic_DNA"/>
</dbReference>
<gene>
    <name evidence="3" type="ORF">DP119_03060</name>
</gene>